<evidence type="ECO:0000259" key="2">
    <source>
        <dbReference type="Pfam" id="PF08327"/>
    </source>
</evidence>
<dbReference type="InterPro" id="IPR013538">
    <property type="entry name" value="ASHA1/2-like_C"/>
</dbReference>
<evidence type="ECO:0000313" key="3">
    <source>
        <dbReference type="EMBL" id="MVQ27899.1"/>
    </source>
</evidence>
<evidence type="ECO:0000313" key="4">
    <source>
        <dbReference type="Proteomes" id="UP000469385"/>
    </source>
</evidence>
<sequence>MVTSTIVRVQRAYACPAEAVYDAWLDPAVARRFLFATPGGTITRCDIDPGVNGSFTVVDRRPLEADPSSAIEVEHSGRFLQLDRPRRISFTFLLPQYQAHETAVILDIEPQGDGCELTLRHDLGLAEDAAEMLERAEDGWTRMLAALDEALKATA</sequence>
<dbReference type="CDD" id="cd07814">
    <property type="entry name" value="SRPBCC_CalC_Aha1-like"/>
    <property type="match status" value="1"/>
</dbReference>
<accession>A0A6N8IM48</accession>
<reference evidence="3 4" key="1">
    <citation type="submission" date="2019-12" db="EMBL/GenBank/DDBJ databases">
        <authorList>
            <person name="Huq M.A."/>
        </authorList>
    </citation>
    <scope>NUCLEOTIDE SEQUENCE [LARGE SCALE GENOMIC DNA]</scope>
    <source>
        <strain evidence="3 4">MAH-25</strain>
    </source>
</reference>
<dbReference type="AlphaFoldDB" id="A0A6N8IM48"/>
<protein>
    <submittedName>
        <fullName evidence="3">SRPBCC domain-containing protein</fullName>
    </submittedName>
</protein>
<comment type="caution">
    <text evidence="3">The sequence shown here is derived from an EMBL/GenBank/DDBJ whole genome shotgun (WGS) entry which is preliminary data.</text>
</comment>
<dbReference type="SUPFAM" id="SSF55961">
    <property type="entry name" value="Bet v1-like"/>
    <property type="match status" value="1"/>
</dbReference>
<evidence type="ECO:0000256" key="1">
    <source>
        <dbReference type="ARBA" id="ARBA00006817"/>
    </source>
</evidence>
<name>A0A6N8IM48_9BURK</name>
<gene>
    <name evidence="3" type="ORF">GON04_00450</name>
</gene>
<dbReference type="InterPro" id="IPR023393">
    <property type="entry name" value="START-like_dom_sf"/>
</dbReference>
<organism evidence="3 4">
    <name type="scientific">Ramlibacter pinisoli</name>
    <dbReference type="NCBI Taxonomy" id="2682844"/>
    <lineage>
        <taxon>Bacteria</taxon>
        <taxon>Pseudomonadati</taxon>
        <taxon>Pseudomonadota</taxon>
        <taxon>Betaproteobacteria</taxon>
        <taxon>Burkholderiales</taxon>
        <taxon>Comamonadaceae</taxon>
        <taxon>Ramlibacter</taxon>
    </lineage>
</organism>
<dbReference type="Gene3D" id="3.30.530.20">
    <property type="match status" value="1"/>
</dbReference>
<dbReference type="RefSeq" id="WP_157396039.1">
    <property type="nucleotide sequence ID" value="NZ_WSEL01000002.1"/>
</dbReference>
<comment type="similarity">
    <text evidence="1">Belongs to the AHA1 family.</text>
</comment>
<keyword evidence="4" id="KW-1185">Reference proteome</keyword>
<dbReference type="EMBL" id="WSEL01000002">
    <property type="protein sequence ID" value="MVQ27899.1"/>
    <property type="molecule type" value="Genomic_DNA"/>
</dbReference>
<feature type="domain" description="Activator of Hsp90 ATPase homologue 1/2-like C-terminal" evidence="2">
    <location>
        <begin position="15"/>
        <end position="151"/>
    </location>
</feature>
<dbReference type="Proteomes" id="UP000469385">
    <property type="component" value="Unassembled WGS sequence"/>
</dbReference>
<dbReference type="Pfam" id="PF08327">
    <property type="entry name" value="AHSA1"/>
    <property type="match status" value="1"/>
</dbReference>
<proteinExistence type="inferred from homology"/>